<name>A0ABV2H5P6_9HYPH</name>
<dbReference type="Proteomes" id="UP001549031">
    <property type="component" value="Unassembled WGS sequence"/>
</dbReference>
<dbReference type="RefSeq" id="WP_247243989.1">
    <property type="nucleotide sequence ID" value="NZ_JALJRA010000007.1"/>
</dbReference>
<sequence>MGEAMPLKKRDRSNPRVSVLVPAFNAEAFLAECLDSILGQDVEGLQIVVSDDASTDRTADILRSYEAGHPTIVHALYQQKNLGIARNCNEILRSCEGQYIALFAGDDVMLPGKLSTQMAYMDAHPDVVMTYHACELFQSETGQTIAVTNTHERLDTNSAGDIITKLGVAAPMSIMLRRSALPENGFDVSFPHACDWLLQISVAAKGSVAKLPGILCRYRKYGVNNGKDLSQYVHEFGEVLKKVRSDFHDRPDIVEACDRGLARFLIGDAFRAPSPALARERIRAAISLCPRPAYHIAYISTFVPGLLQLAYRNRERLKARLG</sequence>
<evidence type="ECO:0000313" key="3">
    <source>
        <dbReference type="Proteomes" id="UP001549031"/>
    </source>
</evidence>
<gene>
    <name evidence="2" type="ORF">ABID21_001999</name>
</gene>
<evidence type="ECO:0000313" key="2">
    <source>
        <dbReference type="EMBL" id="MET3585884.1"/>
    </source>
</evidence>
<protein>
    <submittedName>
        <fullName evidence="2">Glycosyltransferase involved in cell wall biosynthesis</fullName>
    </submittedName>
</protein>
<organism evidence="2 3">
    <name type="scientific">Pseudorhizobium tarimense</name>
    <dbReference type="NCBI Taxonomy" id="1079109"/>
    <lineage>
        <taxon>Bacteria</taxon>
        <taxon>Pseudomonadati</taxon>
        <taxon>Pseudomonadota</taxon>
        <taxon>Alphaproteobacteria</taxon>
        <taxon>Hyphomicrobiales</taxon>
        <taxon>Rhizobiaceae</taxon>
        <taxon>Rhizobium/Agrobacterium group</taxon>
        <taxon>Pseudorhizobium</taxon>
    </lineage>
</organism>
<proteinExistence type="predicted"/>
<dbReference type="Gene3D" id="3.90.550.10">
    <property type="entry name" value="Spore Coat Polysaccharide Biosynthesis Protein SpsA, Chain A"/>
    <property type="match status" value="1"/>
</dbReference>
<accession>A0ABV2H5P6</accession>
<reference evidence="2 3" key="1">
    <citation type="submission" date="2024-06" db="EMBL/GenBank/DDBJ databases">
        <title>Genomic Encyclopedia of Type Strains, Phase IV (KMG-IV): sequencing the most valuable type-strain genomes for metagenomic binning, comparative biology and taxonomic classification.</title>
        <authorList>
            <person name="Goeker M."/>
        </authorList>
    </citation>
    <scope>NUCLEOTIDE SEQUENCE [LARGE SCALE GENOMIC DNA]</scope>
    <source>
        <strain evidence="2 3">DSM 105042</strain>
    </source>
</reference>
<dbReference type="SUPFAM" id="SSF53448">
    <property type="entry name" value="Nucleotide-diphospho-sugar transferases"/>
    <property type="match status" value="1"/>
</dbReference>
<dbReference type="InterPro" id="IPR029044">
    <property type="entry name" value="Nucleotide-diphossugar_trans"/>
</dbReference>
<feature type="domain" description="Glycosyltransferase 2-like" evidence="1">
    <location>
        <begin position="18"/>
        <end position="179"/>
    </location>
</feature>
<dbReference type="Pfam" id="PF00535">
    <property type="entry name" value="Glycos_transf_2"/>
    <property type="match status" value="1"/>
</dbReference>
<comment type="caution">
    <text evidence="2">The sequence shown here is derived from an EMBL/GenBank/DDBJ whole genome shotgun (WGS) entry which is preliminary data.</text>
</comment>
<keyword evidence="3" id="KW-1185">Reference proteome</keyword>
<dbReference type="InterPro" id="IPR001173">
    <property type="entry name" value="Glyco_trans_2-like"/>
</dbReference>
<dbReference type="PANTHER" id="PTHR22916">
    <property type="entry name" value="GLYCOSYLTRANSFERASE"/>
    <property type="match status" value="1"/>
</dbReference>
<dbReference type="EMBL" id="JBEPLJ010000007">
    <property type="protein sequence ID" value="MET3585884.1"/>
    <property type="molecule type" value="Genomic_DNA"/>
</dbReference>
<evidence type="ECO:0000259" key="1">
    <source>
        <dbReference type="Pfam" id="PF00535"/>
    </source>
</evidence>
<dbReference type="PANTHER" id="PTHR22916:SF3">
    <property type="entry name" value="UDP-GLCNAC:BETAGAL BETA-1,3-N-ACETYLGLUCOSAMINYLTRANSFERASE-LIKE PROTEIN 1"/>
    <property type="match status" value="1"/>
</dbReference>